<protein>
    <recommendedName>
        <fullName evidence="6">3'-5' exonuclease domain-containing protein</fullName>
    </recommendedName>
</protein>
<dbReference type="GO" id="GO:0006302">
    <property type="term" value="P:double-strand break repair"/>
    <property type="evidence" value="ECO:0007669"/>
    <property type="project" value="TreeGrafter"/>
</dbReference>
<dbReference type="Gene3D" id="1.20.1060.10">
    <property type="entry name" value="Taq DNA Polymerase, Chain T, domain 4"/>
    <property type="match status" value="1"/>
</dbReference>
<proteinExistence type="predicted"/>
<dbReference type="SUPFAM" id="SSF53098">
    <property type="entry name" value="Ribonuclease H-like"/>
    <property type="match status" value="1"/>
</dbReference>
<dbReference type="InterPro" id="IPR012337">
    <property type="entry name" value="RNaseH-like_sf"/>
</dbReference>
<dbReference type="InterPro" id="IPR043502">
    <property type="entry name" value="DNA/RNA_pol_sf"/>
</dbReference>
<dbReference type="InterPro" id="IPR036397">
    <property type="entry name" value="RNaseH_sf"/>
</dbReference>
<dbReference type="GO" id="GO:0008408">
    <property type="term" value="F:3'-5' exonuclease activity"/>
    <property type="evidence" value="ECO:0007669"/>
    <property type="project" value="InterPro"/>
</dbReference>
<dbReference type="InterPro" id="IPR002298">
    <property type="entry name" value="DNA_polymerase_A"/>
</dbReference>
<dbReference type="AlphaFoldDB" id="X0RM19"/>
<dbReference type="Pfam" id="PF00476">
    <property type="entry name" value="DNA_pol_A"/>
    <property type="match status" value="1"/>
</dbReference>
<dbReference type="GO" id="GO:0003887">
    <property type="term" value="F:DNA-directed DNA polymerase activity"/>
    <property type="evidence" value="ECO:0007669"/>
    <property type="project" value="InterPro"/>
</dbReference>
<dbReference type="EMBL" id="BARS01005212">
    <property type="protein sequence ID" value="GAF69869.1"/>
    <property type="molecule type" value="Genomic_DNA"/>
</dbReference>
<sequence length="298" mass="33342">NTMPLGIAVAVDSDTGFYFFNPRDEMLREVVGQTPTIITHNAAFDLPILKRLSIKVNDYEDTMLLAYSAGILDKSLADLSFSILHRSCPSVTSQWKKKDQGNIAIDHVKMGQMSIIHACNTYMLWDKLPKTTLYRDIDRPSIDLVMEMEHWGLLIDQVMLTEVEQATVVKANQMELELKAELGDINLASNPQVVVALQAKGILGTRKTRGGAESVSKESLSPLNHPVTNKFLKWKSLGKTLSTYIPAFRSVDASGRIHTVFGYTNTGRWKSGDKKQGKPNLQNITRDERFQDLEDSDA</sequence>
<reference evidence="5" key="1">
    <citation type="journal article" date="2014" name="Front. Microbiol.">
        <title>High frequency of phylogenetically diverse reductive dehalogenase-homologous genes in deep subseafloor sedimentary metagenomes.</title>
        <authorList>
            <person name="Kawai M."/>
            <person name="Futagami T."/>
            <person name="Toyoda A."/>
            <person name="Takaki Y."/>
            <person name="Nishi S."/>
            <person name="Hori S."/>
            <person name="Arai W."/>
            <person name="Tsubouchi T."/>
            <person name="Morono Y."/>
            <person name="Uchiyama I."/>
            <person name="Ito T."/>
            <person name="Fujiyama A."/>
            <person name="Inagaki F."/>
            <person name="Takami H."/>
        </authorList>
    </citation>
    <scope>NUCLEOTIDE SEQUENCE</scope>
    <source>
        <strain evidence="5">Expedition CK06-06</strain>
    </source>
</reference>
<dbReference type="GO" id="GO:0003677">
    <property type="term" value="F:DNA binding"/>
    <property type="evidence" value="ECO:0007669"/>
    <property type="project" value="InterPro"/>
</dbReference>
<dbReference type="Pfam" id="PF01612">
    <property type="entry name" value="DNA_pol_A_exo1"/>
    <property type="match status" value="1"/>
</dbReference>
<evidence type="ECO:0000256" key="2">
    <source>
        <dbReference type="SAM" id="MobiDB-lite"/>
    </source>
</evidence>
<feature type="region of interest" description="Disordered" evidence="2">
    <location>
        <begin position="270"/>
        <end position="298"/>
    </location>
</feature>
<dbReference type="PANTHER" id="PTHR10133">
    <property type="entry name" value="DNA POLYMERASE I"/>
    <property type="match status" value="1"/>
</dbReference>
<evidence type="ECO:0000256" key="1">
    <source>
        <dbReference type="ARBA" id="ARBA00022705"/>
    </source>
</evidence>
<evidence type="ECO:0000259" key="3">
    <source>
        <dbReference type="Pfam" id="PF00476"/>
    </source>
</evidence>
<evidence type="ECO:0000313" key="5">
    <source>
        <dbReference type="EMBL" id="GAF69869.1"/>
    </source>
</evidence>
<keyword evidence="1" id="KW-0235">DNA replication</keyword>
<evidence type="ECO:0008006" key="6">
    <source>
        <dbReference type="Google" id="ProtNLM"/>
    </source>
</evidence>
<evidence type="ECO:0000259" key="4">
    <source>
        <dbReference type="Pfam" id="PF01612"/>
    </source>
</evidence>
<feature type="non-terminal residue" evidence="5">
    <location>
        <position position="1"/>
    </location>
</feature>
<dbReference type="InterPro" id="IPR002562">
    <property type="entry name" value="3'-5'_exonuclease_dom"/>
</dbReference>
<feature type="domain" description="DNA-directed DNA polymerase family A palm" evidence="3">
    <location>
        <begin position="159"/>
        <end position="288"/>
    </location>
</feature>
<dbReference type="SUPFAM" id="SSF56672">
    <property type="entry name" value="DNA/RNA polymerases"/>
    <property type="match status" value="1"/>
</dbReference>
<gene>
    <name evidence="5" type="ORF">S01H1_10208</name>
</gene>
<dbReference type="InterPro" id="IPR001098">
    <property type="entry name" value="DNA-dir_DNA_pol_A_palm_dom"/>
</dbReference>
<dbReference type="Gene3D" id="3.30.420.10">
    <property type="entry name" value="Ribonuclease H-like superfamily/Ribonuclease H"/>
    <property type="match status" value="1"/>
</dbReference>
<dbReference type="GO" id="GO:0006261">
    <property type="term" value="P:DNA-templated DNA replication"/>
    <property type="evidence" value="ECO:0007669"/>
    <property type="project" value="InterPro"/>
</dbReference>
<feature type="domain" description="3'-5' exonuclease" evidence="4">
    <location>
        <begin position="25"/>
        <end position="85"/>
    </location>
</feature>
<organism evidence="5">
    <name type="scientific">marine sediment metagenome</name>
    <dbReference type="NCBI Taxonomy" id="412755"/>
    <lineage>
        <taxon>unclassified sequences</taxon>
        <taxon>metagenomes</taxon>
        <taxon>ecological metagenomes</taxon>
    </lineage>
</organism>
<name>X0RM19_9ZZZZ</name>
<dbReference type="PANTHER" id="PTHR10133:SF27">
    <property type="entry name" value="DNA POLYMERASE NU"/>
    <property type="match status" value="1"/>
</dbReference>
<comment type="caution">
    <text evidence="5">The sequence shown here is derived from an EMBL/GenBank/DDBJ whole genome shotgun (WGS) entry which is preliminary data.</text>
</comment>
<accession>X0RM19</accession>